<evidence type="ECO:0000313" key="3">
    <source>
        <dbReference type="Proteomes" id="UP000326939"/>
    </source>
</evidence>
<organism evidence="2 3">
    <name type="scientific">Salix brachista</name>
    <dbReference type="NCBI Taxonomy" id="2182728"/>
    <lineage>
        <taxon>Eukaryota</taxon>
        <taxon>Viridiplantae</taxon>
        <taxon>Streptophyta</taxon>
        <taxon>Embryophyta</taxon>
        <taxon>Tracheophyta</taxon>
        <taxon>Spermatophyta</taxon>
        <taxon>Magnoliopsida</taxon>
        <taxon>eudicotyledons</taxon>
        <taxon>Gunneridae</taxon>
        <taxon>Pentapetalae</taxon>
        <taxon>rosids</taxon>
        <taxon>fabids</taxon>
        <taxon>Malpighiales</taxon>
        <taxon>Salicaceae</taxon>
        <taxon>Saliceae</taxon>
        <taxon>Salix</taxon>
    </lineage>
</organism>
<feature type="region of interest" description="Disordered" evidence="1">
    <location>
        <begin position="87"/>
        <end position="131"/>
    </location>
</feature>
<dbReference type="PANTHER" id="PTHR36053">
    <property type="entry name" value="OSJNBB0017I01.18 PROTEIN"/>
    <property type="match status" value="1"/>
</dbReference>
<dbReference type="Proteomes" id="UP000326939">
    <property type="component" value="Chromosome 11"/>
</dbReference>
<name>A0A5N5KVH2_9ROSI</name>
<evidence type="ECO:0000256" key="1">
    <source>
        <dbReference type="SAM" id="MobiDB-lite"/>
    </source>
</evidence>
<comment type="caution">
    <text evidence="2">The sequence shown here is derived from an EMBL/GenBank/DDBJ whole genome shotgun (WGS) entry which is preliminary data.</text>
</comment>
<proteinExistence type="predicted"/>
<feature type="compositionally biased region" description="Pro residues" evidence="1">
    <location>
        <begin position="97"/>
        <end position="113"/>
    </location>
</feature>
<gene>
    <name evidence="2" type="ORF">DKX38_017082</name>
</gene>
<keyword evidence="3" id="KW-1185">Reference proteome</keyword>
<sequence>MMLPEQWAQPCGNRCTQKYSALTQIPCLEECDEICYKDPVLKDQQWSAYIDRSPGAASYSAECFKACKAGCGYKCCYCVLQYEIPPGEVDKARPNRPCAPPPSEKPPTVPKQPPQAVKRGECTEDVPCTSA</sequence>
<accession>A0A5N5KVH2</accession>
<dbReference type="EMBL" id="VDCV01000011">
    <property type="protein sequence ID" value="KAB5533996.1"/>
    <property type="molecule type" value="Genomic_DNA"/>
</dbReference>
<protein>
    <submittedName>
        <fullName evidence="2">Uncharacterized protein</fullName>
    </submittedName>
</protein>
<evidence type="ECO:0000313" key="2">
    <source>
        <dbReference type="EMBL" id="KAB5533996.1"/>
    </source>
</evidence>
<reference evidence="3" key="1">
    <citation type="journal article" date="2019" name="Gigascience">
        <title>De novo genome assembly of the endangered Acer yangbiense, a plant species with extremely small populations endemic to Yunnan Province, China.</title>
        <authorList>
            <person name="Yang J."/>
            <person name="Wariss H.M."/>
            <person name="Tao L."/>
            <person name="Zhang R."/>
            <person name="Yun Q."/>
            <person name="Hollingsworth P."/>
            <person name="Dao Z."/>
            <person name="Luo G."/>
            <person name="Guo H."/>
            <person name="Ma Y."/>
            <person name="Sun W."/>
        </authorList>
    </citation>
    <scope>NUCLEOTIDE SEQUENCE [LARGE SCALE GENOMIC DNA]</scope>
    <source>
        <strain evidence="3">cv. br00</strain>
    </source>
</reference>
<dbReference type="PANTHER" id="PTHR36053:SF1">
    <property type="entry name" value="OS04G0680300 PROTEIN"/>
    <property type="match status" value="1"/>
</dbReference>
<dbReference type="AlphaFoldDB" id="A0A5N5KVH2"/>